<reference evidence="2" key="1">
    <citation type="journal article" date="2014" name="Front. Microbiol.">
        <title>High frequency of phylogenetically diverse reductive dehalogenase-homologous genes in deep subseafloor sedimentary metagenomes.</title>
        <authorList>
            <person name="Kawai M."/>
            <person name="Futagami T."/>
            <person name="Toyoda A."/>
            <person name="Takaki Y."/>
            <person name="Nishi S."/>
            <person name="Hori S."/>
            <person name="Arai W."/>
            <person name="Tsubouchi T."/>
            <person name="Morono Y."/>
            <person name="Uchiyama I."/>
            <person name="Ito T."/>
            <person name="Fujiyama A."/>
            <person name="Inagaki F."/>
            <person name="Takami H."/>
        </authorList>
    </citation>
    <scope>NUCLEOTIDE SEQUENCE</scope>
    <source>
        <strain evidence="2">Expedition CK06-06</strain>
    </source>
</reference>
<comment type="caution">
    <text evidence="2">The sequence shown here is derived from an EMBL/GenBank/DDBJ whole genome shotgun (WGS) entry which is preliminary data.</text>
</comment>
<evidence type="ECO:0000259" key="1">
    <source>
        <dbReference type="Pfam" id="PF00534"/>
    </source>
</evidence>
<dbReference type="GO" id="GO:0016757">
    <property type="term" value="F:glycosyltransferase activity"/>
    <property type="evidence" value="ECO:0007669"/>
    <property type="project" value="InterPro"/>
</dbReference>
<sequence>SVVIHNAAQTDIMRPMDQKDARRQLGLAEDDYIVGFAGTLAPWQGLDLLVQAAQEVIDNAPRPVRFVLVGDGQCRQQLEQMVGQLGLGVFFSFLAPVPSEEVAVFNNACDVIVCPRYDPRTLRYGMSVLKFWDAVSVGVPVLVPKGSQLDDVLARLGLPEVFPPGDKKQLAEAIVEVLKNTEHYQSRRKDVHRIVSEQYSWTRVAEKLAEHCRRLKVKTQ</sequence>
<gene>
    <name evidence="2" type="ORF">S01H4_17568</name>
</gene>
<feature type="domain" description="Glycosyl transferase family 1" evidence="1">
    <location>
        <begin position="17"/>
        <end position="188"/>
    </location>
</feature>
<proteinExistence type="predicted"/>
<dbReference type="Gene3D" id="3.40.50.2000">
    <property type="entry name" value="Glycogen Phosphorylase B"/>
    <property type="match status" value="2"/>
</dbReference>
<dbReference type="SUPFAM" id="SSF53756">
    <property type="entry name" value="UDP-Glycosyltransferase/glycogen phosphorylase"/>
    <property type="match status" value="1"/>
</dbReference>
<dbReference type="EMBL" id="BART01007749">
    <property type="protein sequence ID" value="GAG62817.1"/>
    <property type="molecule type" value="Genomic_DNA"/>
</dbReference>
<accession>X0ZY42</accession>
<name>X0ZY42_9ZZZZ</name>
<evidence type="ECO:0000313" key="2">
    <source>
        <dbReference type="EMBL" id="GAG62817.1"/>
    </source>
</evidence>
<organism evidence="2">
    <name type="scientific">marine sediment metagenome</name>
    <dbReference type="NCBI Taxonomy" id="412755"/>
    <lineage>
        <taxon>unclassified sequences</taxon>
        <taxon>metagenomes</taxon>
        <taxon>ecological metagenomes</taxon>
    </lineage>
</organism>
<protein>
    <recommendedName>
        <fullName evidence="1">Glycosyl transferase family 1 domain-containing protein</fullName>
    </recommendedName>
</protein>
<dbReference type="Pfam" id="PF00534">
    <property type="entry name" value="Glycos_transf_1"/>
    <property type="match status" value="1"/>
</dbReference>
<dbReference type="AlphaFoldDB" id="X0ZY42"/>
<dbReference type="InterPro" id="IPR001296">
    <property type="entry name" value="Glyco_trans_1"/>
</dbReference>
<feature type="non-terminal residue" evidence="2">
    <location>
        <position position="1"/>
    </location>
</feature>
<dbReference type="PANTHER" id="PTHR12526">
    <property type="entry name" value="GLYCOSYLTRANSFERASE"/>
    <property type="match status" value="1"/>
</dbReference>